<dbReference type="OrthoDB" id="2200242at2"/>
<reference evidence="4 5" key="1">
    <citation type="submission" date="2018-06" db="EMBL/GenBank/DDBJ databases">
        <authorList>
            <consortium name="Pathogen Informatics"/>
            <person name="Doyle S."/>
        </authorList>
    </citation>
    <scope>NUCLEOTIDE SEQUENCE [LARGE SCALE GENOMIC DNA]</scope>
    <source>
        <strain evidence="4 5">NCTC12413</strain>
    </source>
</reference>
<accession>A0A380D8X1</accession>
<organism evidence="4 5">
    <name type="scientific">Staphylococcus arlettae</name>
    <dbReference type="NCBI Taxonomy" id="29378"/>
    <lineage>
        <taxon>Bacteria</taxon>
        <taxon>Bacillati</taxon>
        <taxon>Bacillota</taxon>
        <taxon>Bacilli</taxon>
        <taxon>Bacillales</taxon>
        <taxon>Staphylococcaceae</taxon>
        <taxon>Staphylococcus</taxon>
    </lineage>
</organism>
<reference evidence="2 6" key="2">
    <citation type="submission" date="2019-07" db="EMBL/GenBank/DDBJ databases">
        <title>Whole genome shotgun sequence of Staphylococcus arlettae NBRC 109765.</title>
        <authorList>
            <person name="Hosoyama A."/>
            <person name="Uohara A."/>
            <person name="Ohji S."/>
            <person name="Ichikawa N."/>
        </authorList>
    </citation>
    <scope>NUCLEOTIDE SEQUENCE [LARGE SCALE GENOMIC DNA]</scope>
    <source>
        <strain evidence="2 6">NBRC 109765</strain>
    </source>
</reference>
<evidence type="ECO:0000313" key="6">
    <source>
        <dbReference type="Proteomes" id="UP000321598"/>
    </source>
</evidence>
<gene>
    <name evidence="3" type="ORF">NCTC12413_01800</name>
    <name evidence="4" type="ORF">NCTC12413_02698</name>
    <name evidence="2" type="ORF">SAR03_25040</name>
</gene>
<keyword evidence="1" id="KW-0175">Coiled coil</keyword>
<evidence type="ECO:0000313" key="5">
    <source>
        <dbReference type="Proteomes" id="UP000254956"/>
    </source>
</evidence>
<protein>
    <submittedName>
        <fullName evidence="4">Phage protein</fullName>
    </submittedName>
</protein>
<evidence type="ECO:0000313" key="4">
    <source>
        <dbReference type="EMBL" id="SUJ61386.1"/>
    </source>
</evidence>
<evidence type="ECO:0000313" key="2">
    <source>
        <dbReference type="EMBL" id="GEQ01467.1"/>
    </source>
</evidence>
<proteinExistence type="predicted"/>
<evidence type="ECO:0000256" key="1">
    <source>
        <dbReference type="SAM" id="Coils"/>
    </source>
</evidence>
<sequence>MNELQLSDDLTTIETEIKSYQNIAGQSIFEIGRRLKHVKENDLMHGQWEEWLEKVNFNRTQAYKFIKIYEDRGTNVLSTKQNSIDALYYIATLPEAERTIEHTTSKGETKTPDEMTVKELRELKKQLKQRDEEKSQLESQLEQAQRSESIALKQLEDAEDQEHEVIERYMEPEDYQEIKESNKQLKKYLDEVSNHNKKLNSDIEKLKSERSETDEKSQKYDELNKAINSMNTKLNEGQQRLKAQKEIYDLVKGSEKVIREVAPLCYLAFSKDIIDNDYAREPIEKIITDLTDMARRLQKQINQGDVIDV</sequence>
<dbReference type="Proteomes" id="UP000254956">
    <property type="component" value="Unassembled WGS sequence"/>
</dbReference>
<dbReference type="InterPro" id="IPR021451">
    <property type="entry name" value="DUF3102"/>
</dbReference>
<dbReference type="Pfam" id="PF11300">
    <property type="entry name" value="DUF3102"/>
    <property type="match status" value="1"/>
</dbReference>
<dbReference type="AlphaFoldDB" id="A0A380D8X1"/>
<dbReference type="Proteomes" id="UP000321598">
    <property type="component" value="Unassembled WGS sequence"/>
</dbReference>
<keyword evidence="6" id="KW-1185">Reference proteome</keyword>
<name>A0A380D8X1_9STAP</name>
<feature type="coiled-coil region" evidence="1">
    <location>
        <begin position="117"/>
        <end position="240"/>
    </location>
</feature>
<dbReference type="EMBL" id="UGZE01000001">
    <property type="protein sequence ID" value="SUJ20914.1"/>
    <property type="molecule type" value="Genomic_DNA"/>
</dbReference>
<evidence type="ECO:0000313" key="3">
    <source>
        <dbReference type="EMBL" id="SUJ20914.1"/>
    </source>
</evidence>
<dbReference type="EMBL" id="BKAV01000042">
    <property type="protein sequence ID" value="GEQ01467.1"/>
    <property type="molecule type" value="Genomic_DNA"/>
</dbReference>
<dbReference type="EMBL" id="UGZE01000002">
    <property type="protein sequence ID" value="SUJ61386.1"/>
    <property type="molecule type" value="Genomic_DNA"/>
</dbReference>
<dbReference type="RefSeq" id="WP_103388169.1">
    <property type="nucleotide sequence ID" value="NZ_BKAV01000042.1"/>
</dbReference>